<dbReference type="PROSITE" id="PS50995">
    <property type="entry name" value="HTH_MARR_2"/>
    <property type="match status" value="1"/>
</dbReference>
<dbReference type="PANTHER" id="PTHR42756:SF1">
    <property type="entry name" value="TRANSCRIPTIONAL REPRESSOR OF EMRAB OPERON"/>
    <property type="match status" value="1"/>
</dbReference>
<dbReference type="InterPro" id="IPR036390">
    <property type="entry name" value="WH_DNA-bd_sf"/>
</dbReference>
<dbReference type="GO" id="GO:0003677">
    <property type="term" value="F:DNA binding"/>
    <property type="evidence" value="ECO:0007669"/>
    <property type="project" value="UniProtKB-KW"/>
</dbReference>
<sequence length="148" mass="17111">MKTLTKTELAIWEDFQLIIERLNNPIERSILKETNLAKGEFRILNTIRKSGGEMSQSELVTHIGWEKSRLSHYVKRIEGKGLLETKKKGREKTVIITPEGQEAVTESAPVISDIIRHQFIETLERTDIESIEQTAERLKETEMVYENT</sequence>
<organism evidence="5 6">
    <name type="scientific">Pseudolactococcus insecticola</name>
    <dbReference type="NCBI Taxonomy" id="2709158"/>
    <lineage>
        <taxon>Bacteria</taxon>
        <taxon>Bacillati</taxon>
        <taxon>Bacillota</taxon>
        <taxon>Bacilli</taxon>
        <taxon>Lactobacillales</taxon>
        <taxon>Streptococcaceae</taxon>
        <taxon>Pseudolactococcus</taxon>
    </lineage>
</organism>
<reference evidence="5 6" key="1">
    <citation type="submission" date="2020-02" db="EMBL/GenBank/DDBJ databases">
        <title>Draft genome sequence of Lactococcus sp. Hs20B0-1.</title>
        <authorList>
            <person name="Noda S."/>
            <person name="Yuki M."/>
            <person name="Ohkuma M."/>
        </authorList>
    </citation>
    <scope>NUCLEOTIDE SEQUENCE [LARGE SCALE GENOMIC DNA]</scope>
    <source>
        <strain evidence="5 6">Hs20B0-1</strain>
    </source>
</reference>
<evidence type="ECO:0000256" key="1">
    <source>
        <dbReference type="ARBA" id="ARBA00023015"/>
    </source>
</evidence>
<dbReference type="PANTHER" id="PTHR42756">
    <property type="entry name" value="TRANSCRIPTIONAL REGULATOR, MARR"/>
    <property type="match status" value="1"/>
</dbReference>
<dbReference type="AlphaFoldDB" id="A0A6A0B767"/>
<accession>A0A6A0B767</accession>
<keyword evidence="1" id="KW-0805">Transcription regulation</keyword>
<evidence type="ECO:0000256" key="2">
    <source>
        <dbReference type="ARBA" id="ARBA00023125"/>
    </source>
</evidence>
<dbReference type="SMART" id="SM00347">
    <property type="entry name" value="HTH_MARR"/>
    <property type="match status" value="1"/>
</dbReference>
<gene>
    <name evidence="5" type="ORF">Hs20B_09110</name>
</gene>
<dbReference type="Gene3D" id="1.10.10.10">
    <property type="entry name" value="Winged helix-like DNA-binding domain superfamily/Winged helix DNA-binding domain"/>
    <property type="match status" value="1"/>
</dbReference>
<dbReference type="SUPFAM" id="SSF46785">
    <property type="entry name" value="Winged helix' DNA-binding domain"/>
    <property type="match status" value="1"/>
</dbReference>
<name>A0A6A0B767_9LACT</name>
<protein>
    <submittedName>
        <fullName evidence="5">MarR family transcriptional regulator</fullName>
    </submittedName>
</protein>
<evidence type="ECO:0000313" key="5">
    <source>
        <dbReference type="EMBL" id="GFH40513.1"/>
    </source>
</evidence>
<dbReference type="EMBL" id="BLLH01000003">
    <property type="protein sequence ID" value="GFH40513.1"/>
    <property type="molecule type" value="Genomic_DNA"/>
</dbReference>
<proteinExistence type="predicted"/>
<dbReference type="Proteomes" id="UP000475928">
    <property type="component" value="Unassembled WGS sequence"/>
</dbReference>
<feature type="domain" description="HTH marR-type" evidence="4">
    <location>
        <begin position="1"/>
        <end position="140"/>
    </location>
</feature>
<keyword evidence="3" id="KW-0804">Transcription</keyword>
<dbReference type="GO" id="GO:0003700">
    <property type="term" value="F:DNA-binding transcription factor activity"/>
    <property type="evidence" value="ECO:0007669"/>
    <property type="project" value="InterPro"/>
</dbReference>
<dbReference type="InterPro" id="IPR036388">
    <property type="entry name" value="WH-like_DNA-bd_sf"/>
</dbReference>
<dbReference type="InterPro" id="IPR055767">
    <property type="entry name" value="DUF7343"/>
</dbReference>
<keyword evidence="6" id="KW-1185">Reference proteome</keyword>
<keyword evidence="2" id="KW-0238">DNA-binding</keyword>
<evidence type="ECO:0000313" key="6">
    <source>
        <dbReference type="Proteomes" id="UP000475928"/>
    </source>
</evidence>
<dbReference type="RefSeq" id="WP_172356102.1">
    <property type="nucleotide sequence ID" value="NZ_BLLH01000003.1"/>
</dbReference>
<evidence type="ECO:0000259" key="4">
    <source>
        <dbReference type="PROSITE" id="PS50995"/>
    </source>
</evidence>
<dbReference type="InterPro" id="IPR000835">
    <property type="entry name" value="HTH_MarR-typ"/>
</dbReference>
<evidence type="ECO:0000256" key="3">
    <source>
        <dbReference type="ARBA" id="ARBA00023163"/>
    </source>
</evidence>
<dbReference type="Pfam" id="PF24034">
    <property type="entry name" value="DUF7343"/>
    <property type="match status" value="1"/>
</dbReference>
<comment type="caution">
    <text evidence="5">The sequence shown here is derived from an EMBL/GenBank/DDBJ whole genome shotgun (WGS) entry which is preliminary data.</text>
</comment>